<organism evidence="1 2">
    <name type="scientific">Bacillus pretiosus</name>
    <dbReference type="NCBI Taxonomy" id="2983392"/>
    <lineage>
        <taxon>Bacteria</taxon>
        <taxon>Bacillati</taxon>
        <taxon>Bacillota</taxon>
        <taxon>Bacilli</taxon>
        <taxon>Bacillales</taxon>
        <taxon>Bacillaceae</taxon>
        <taxon>Bacillus</taxon>
    </lineage>
</organism>
<keyword evidence="2" id="KW-1185">Reference proteome</keyword>
<comment type="caution">
    <text evidence="1">The sequence shown here is derived from an EMBL/GenBank/DDBJ whole genome shotgun (WGS) entry which is preliminary data.</text>
</comment>
<evidence type="ECO:0000313" key="2">
    <source>
        <dbReference type="Proteomes" id="UP001060566"/>
    </source>
</evidence>
<gene>
    <name evidence="1" type="ORF">NGM45_23340</name>
</gene>
<accession>A0ABT3F002</accession>
<dbReference type="Proteomes" id="UP001060566">
    <property type="component" value="Unassembled WGS sequence"/>
</dbReference>
<proteinExistence type="predicted"/>
<dbReference type="GeneID" id="301200825"/>
<sequence>MNNTQANEIKIGAIVTGAQAIEALQTFKIRNTEDPNFTFWFNDEGTLLGHGTGVAAEPLKRDRDITYFMKHKFEVIETIKPKFEHGDLVEIVSTNADAELSKGEIVTFDKYRDGFYPVRVVKENGVGAIIFENDMRKLTDEEVRVHEKAVHKRKVNALVKGDIVKIKNGNAFGSKYEEGDLVVVVRQDPHDSEVPVRVAPLDKGEGYVDSEWARFYEIEIPTKEEIEQAKAIVKTTGVKAGTLIRITGRDATKPKYGDHGLSNGTVVEVSRMRSGSKDAVRGFRDDAKTGRGTFEYTIHAGDFEVLTKDEIQAHEAKKLDLSKGAYLVVTKKGAGEIEAGTVVVSDGNQYSGGVEVNDLDGNNLGFKYAYNLRKAKASEVEKAKEDSKEARSRKVFEKLGRHYGEIKQGDIVRVTDDLGGDFKNGEVAEVESGSTTVNFRAVLKKNRPMQTGRYAEVELITPVEQRLDK</sequence>
<name>A0ABT3F002_9BACI</name>
<dbReference type="RefSeq" id="WP_264462869.1">
    <property type="nucleotide sequence ID" value="NZ_JAOXJG010000026.1"/>
</dbReference>
<reference evidence="1" key="1">
    <citation type="submission" date="2022-10" db="EMBL/GenBank/DDBJ databases">
        <title>De novo draft assembly of the Pseudomonas pretiosus genome isolated from the plants rhizorohere.</title>
        <authorList>
            <person name="Robas M."/>
            <person name="Fernandez V.M."/>
            <person name="Provanza A."/>
            <person name="Jimenez P.A."/>
        </authorList>
    </citation>
    <scope>NUCLEOTIDE SEQUENCE</scope>
    <source>
        <strain evidence="1">SAICEU11T</strain>
    </source>
</reference>
<protein>
    <submittedName>
        <fullName evidence="1">Uncharacterized protein</fullName>
    </submittedName>
</protein>
<dbReference type="EMBL" id="JAOXJG010000026">
    <property type="protein sequence ID" value="MCW1241964.1"/>
    <property type="molecule type" value="Genomic_DNA"/>
</dbReference>
<evidence type="ECO:0000313" key="1">
    <source>
        <dbReference type="EMBL" id="MCW1241964.1"/>
    </source>
</evidence>